<comment type="subcellular location">
    <subcellularLocation>
        <location evidence="1 4">Nucleus</location>
    </subcellularLocation>
</comment>
<dbReference type="InterPro" id="IPR032308">
    <property type="entry name" value="TDBD"/>
</dbReference>
<evidence type="ECO:0000259" key="6">
    <source>
        <dbReference type="Pfam" id="PF07897"/>
    </source>
</evidence>
<comment type="function">
    <text evidence="4">Acts as a negative regulator of abscisic acid (ABA) response.</text>
</comment>
<evidence type="ECO:0000256" key="3">
    <source>
        <dbReference type="ARBA" id="ARBA00023242"/>
    </source>
</evidence>
<accession>A0AAP0M8T6</accession>
<dbReference type="PANTHER" id="PTHR31413:SF31">
    <property type="entry name" value="NINJA-FAMILY PROTEIN AFP3"/>
    <property type="match status" value="1"/>
</dbReference>
<organism evidence="8 9">
    <name type="scientific">Citrus x changshan-huyou</name>
    <dbReference type="NCBI Taxonomy" id="2935761"/>
    <lineage>
        <taxon>Eukaryota</taxon>
        <taxon>Viridiplantae</taxon>
        <taxon>Streptophyta</taxon>
        <taxon>Embryophyta</taxon>
        <taxon>Tracheophyta</taxon>
        <taxon>Spermatophyta</taxon>
        <taxon>Magnoliopsida</taxon>
        <taxon>eudicotyledons</taxon>
        <taxon>Gunneridae</taxon>
        <taxon>Pentapetalae</taxon>
        <taxon>rosids</taxon>
        <taxon>malvids</taxon>
        <taxon>Sapindales</taxon>
        <taxon>Rutaceae</taxon>
        <taxon>Aurantioideae</taxon>
        <taxon>Citrus</taxon>
    </lineage>
</organism>
<evidence type="ECO:0000256" key="2">
    <source>
        <dbReference type="ARBA" id="ARBA00006081"/>
    </source>
</evidence>
<evidence type="ECO:0000256" key="1">
    <source>
        <dbReference type="ARBA" id="ARBA00004123"/>
    </source>
</evidence>
<dbReference type="GO" id="GO:0009737">
    <property type="term" value="P:response to abscisic acid"/>
    <property type="evidence" value="ECO:0007669"/>
    <property type="project" value="TreeGrafter"/>
</dbReference>
<dbReference type="InterPro" id="IPR032310">
    <property type="entry name" value="NLS_NINJA_AFP-like"/>
</dbReference>
<proteinExistence type="inferred from homology"/>
<keyword evidence="9" id="KW-1185">Reference proteome</keyword>
<name>A0AAP0M8T6_9ROSI</name>
<feature type="region of interest" description="Disordered" evidence="5">
    <location>
        <begin position="290"/>
        <end position="312"/>
    </location>
</feature>
<comment type="similarity">
    <text evidence="2 4">Belongs to the Ninja family.</text>
</comment>
<comment type="caution">
    <text evidence="8">The sequence shown here is derived from an EMBL/GenBank/DDBJ whole genome shotgun (WGS) entry which is preliminary data.</text>
</comment>
<dbReference type="GO" id="GO:0007165">
    <property type="term" value="P:signal transduction"/>
    <property type="evidence" value="ECO:0007669"/>
    <property type="project" value="InterPro"/>
</dbReference>
<evidence type="ECO:0000313" key="9">
    <source>
        <dbReference type="Proteomes" id="UP001428341"/>
    </source>
</evidence>
<feature type="compositionally biased region" description="Polar residues" evidence="5">
    <location>
        <begin position="290"/>
        <end position="302"/>
    </location>
</feature>
<dbReference type="Pfam" id="PF16136">
    <property type="entry name" value="NLS_NINJA_AFP"/>
    <property type="match status" value="1"/>
</dbReference>
<evidence type="ECO:0000259" key="7">
    <source>
        <dbReference type="Pfam" id="PF16135"/>
    </source>
</evidence>
<dbReference type="AlphaFoldDB" id="A0AAP0M8T6"/>
<feature type="domain" description="Tify" evidence="7">
    <location>
        <begin position="364"/>
        <end position="396"/>
    </location>
</feature>
<evidence type="ECO:0000256" key="4">
    <source>
        <dbReference type="RuleBase" id="RU369029"/>
    </source>
</evidence>
<dbReference type="InterPro" id="IPR031307">
    <property type="entry name" value="Ninja_fam"/>
</dbReference>
<dbReference type="Pfam" id="PF16135">
    <property type="entry name" value="TDBD"/>
    <property type="match status" value="1"/>
</dbReference>
<dbReference type="EMBL" id="JBCGBO010000006">
    <property type="protein sequence ID" value="KAK9194919.1"/>
    <property type="molecule type" value="Genomic_DNA"/>
</dbReference>
<protein>
    <recommendedName>
        <fullName evidence="4">Ninja-family protein</fullName>
    </recommendedName>
    <alternativeName>
        <fullName evidence="4">ABI-binding protein</fullName>
    </alternativeName>
</protein>
<dbReference type="PANTHER" id="PTHR31413">
    <property type="entry name" value="AFP HOMOLOG 2"/>
    <property type="match status" value="1"/>
</dbReference>
<evidence type="ECO:0000256" key="5">
    <source>
        <dbReference type="SAM" id="MobiDB-lite"/>
    </source>
</evidence>
<dbReference type="Pfam" id="PF07897">
    <property type="entry name" value="EAR"/>
    <property type="match status" value="1"/>
</dbReference>
<dbReference type="GO" id="GO:0005634">
    <property type="term" value="C:nucleus"/>
    <property type="evidence" value="ECO:0007669"/>
    <property type="project" value="UniProtKB-SubCell"/>
</dbReference>
<keyword evidence="3 4" id="KW-0539">Nucleus</keyword>
<gene>
    <name evidence="8" type="ORF">WN944_005626</name>
</gene>
<dbReference type="GO" id="GO:0045892">
    <property type="term" value="P:negative regulation of DNA-templated transcription"/>
    <property type="evidence" value="ECO:0007669"/>
    <property type="project" value="TreeGrafter"/>
</dbReference>
<reference evidence="8 9" key="1">
    <citation type="submission" date="2024-05" db="EMBL/GenBank/DDBJ databases">
        <title>Haplotype-resolved chromosome-level genome assembly of Huyou (Citrus changshanensis).</title>
        <authorList>
            <person name="Miao C."/>
            <person name="Chen W."/>
            <person name="Wu Y."/>
            <person name="Wang L."/>
            <person name="Zhao S."/>
            <person name="Grierson D."/>
            <person name="Xu C."/>
            <person name="Chen K."/>
        </authorList>
    </citation>
    <scope>NUCLEOTIDE SEQUENCE [LARGE SCALE GENOMIC DNA]</scope>
    <source>
        <strain evidence="8">01-14</strain>
        <tissue evidence="8">Leaf</tissue>
    </source>
</reference>
<sequence length="403" mass="43520">MAKAEEIGSREAEKHVSVQVSNFPKDLLQRFMTGGNDFDAKEGSEETEEIELSLSLGLSLNGRFGVDPTTTTTANNNIQKLARSSSIPDFMNPFVRDQNDTSFLVPMDCANLTRTCSLPTETEEEWRKRKELQSLRRMQAKRKRTEKQRHLKITARDRISRVSVCGEEVNGIVNQMETHCGVRSQSLVNGVTTKGACASANVLKGGGTAIDAGFLPPAPQAANGSSLASGVSSGISELDSITPQGTTSLATSLLLGANMNLLEEDPSNPLLFHGSHKCTEAVSPSIIQSMQPPRNTEVATSEKSGKSMAVKSHCNKPTVAKKGVKEAVRDVLEDMPCVSTTGDGPDGKRIEGFLYRYRKGEEVRIVCVCHGSFLSPAEFVKHAGGGDVAHPLKHIVVNPYPIL</sequence>
<feature type="domain" description="Ethylene-responsive binding factor-associated repression" evidence="6">
    <location>
        <begin position="45"/>
        <end position="89"/>
    </location>
</feature>
<dbReference type="InterPro" id="IPR012463">
    <property type="entry name" value="Ninja_motif"/>
</dbReference>
<evidence type="ECO:0000313" key="8">
    <source>
        <dbReference type="EMBL" id="KAK9194919.1"/>
    </source>
</evidence>
<dbReference type="Proteomes" id="UP001428341">
    <property type="component" value="Unassembled WGS sequence"/>
</dbReference>